<feature type="chain" id="PRO_5021976581" description="Transporter" evidence="1">
    <location>
        <begin position="26"/>
        <end position="318"/>
    </location>
</feature>
<evidence type="ECO:0008006" key="4">
    <source>
        <dbReference type="Google" id="ProtNLM"/>
    </source>
</evidence>
<comment type="caution">
    <text evidence="2">The sequence shown here is derived from an EMBL/GenBank/DDBJ whole genome shotgun (WGS) entry which is preliminary data.</text>
</comment>
<evidence type="ECO:0000256" key="1">
    <source>
        <dbReference type="SAM" id="SignalP"/>
    </source>
</evidence>
<reference evidence="2 3" key="1">
    <citation type="journal article" date="2019" name="Nat. Microbiol.">
        <title>Mediterranean grassland soil C-N compound turnover is dependent on rainfall and depth, and is mediated by genomically divergent microorganisms.</title>
        <authorList>
            <person name="Diamond S."/>
            <person name="Andeer P.F."/>
            <person name="Li Z."/>
            <person name="Crits-Christoph A."/>
            <person name="Burstein D."/>
            <person name="Anantharaman K."/>
            <person name="Lane K.R."/>
            <person name="Thomas B.C."/>
            <person name="Pan C."/>
            <person name="Northen T.R."/>
            <person name="Banfield J.F."/>
        </authorList>
    </citation>
    <scope>NUCLEOTIDE SEQUENCE [LARGE SCALE GENOMIC DNA]</scope>
    <source>
        <strain evidence="2">WS_11</strain>
    </source>
</reference>
<accession>A0A538UEK9</accession>
<dbReference type="EMBL" id="VBPB01000002">
    <property type="protein sequence ID" value="TMQ74316.1"/>
    <property type="molecule type" value="Genomic_DNA"/>
</dbReference>
<feature type="signal peptide" evidence="1">
    <location>
        <begin position="1"/>
        <end position="25"/>
    </location>
</feature>
<keyword evidence="1" id="KW-0732">Signal</keyword>
<dbReference type="Proteomes" id="UP000319771">
    <property type="component" value="Unassembled WGS sequence"/>
</dbReference>
<evidence type="ECO:0000313" key="2">
    <source>
        <dbReference type="EMBL" id="TMQ74316.1"/>
    </source>
</evidence>
<dbReference type="AlphaFoldDB" id="A0A538UEK9"/>
<organism evidence="2 3">
    <name type="scientific">Eiseniibacteriota bacterium</name>
    <dbReference type="NCBI Taxonomy" id="2212470"/>
    <lineage>
        <taxon>Bacteria</taxon>
        <taxon>Candidatus Eiseniibacteriota</taxon>
    </lineage>
</organism>
<protein>
    <recommendedName>
        <fullName evidence="4">Transporter</fullName>
    </recommendedName>
</protein>
<evidence type="ECO:0000313" key="3">
    <source>
        <dbReference type="Proteomes" id="UP000319771"/>
    </source>
</evidence>
<name>A0A538UEK9_UNCEI</name>
<sequence length="318" mass="34622">MRARVALRILILASAFGLIARPAGAGPWGLAPREWYERVESGVFSSPSVYLDSGLRADTGLVVERRTVSLYNELGWKQGMTFLFRLPAVSVTRRDDSRAKQATATGLQDLLVGMRFSLLQGRVPTALEVAWTAPLGYNRNLDALGMGLGDGQQQLSVELHAGMEFLGRGFVQVSGGRVDRFLGTGGMVRALYPVVRATRLESDSALRANSDSERAVWSDRLAASADAAFWVSRSVLAGARYRGFVTLSRGQLTPDINLHQMGPMVLYRVDDRLDVYAGSWIATAGRNTSRANEAYAGLAFHKTKLNRLQGFLGGKQGP</sequence>
<proteinExistence type="predicted"/>
<gene>
    <name evidence="2" type="ORF">E6K81_00155</name>
</gene>